<evidence type="ECO:0008006" key="3">
    <source>
        <dbReference type="Google" id="ProtNLM"/>
    </source>
</evidence>
<reference evidence="2" key="1">
    <citation type="submission" date="2023-07" db="EMBL/GenBank/DDBJ databases">
        <title>Description of three actinobacteria isolated from air of manufacturing shop in a pharmaceutical factory.</title>
        <authorList>
            <person name="Zhang D.-F."/>
        </authorList>
    </citation>
    <scope>NUCLEOTIDE SEQUENCE [LARGE SCALE GENOMIC DNA]</scope>
    <source>
        <strain evidence="2">CCTCC AB 2011122</strain>
    </source>
</reference>
<protein>
    <recommendedName>
        <fullName evidence="3">DUF222 domain-containing protein</fullName>
    </recommendedName>
</protein>
<name>A0ABU1FJG3_9MICO</name>
<organism evidence="1 2">
    <name type="scientific">Agromyces indicus</name>
    <dbReference type="NCBI Taxonomy" id="758919"/>
    <lineage>
        <taxon>Bacteria</taxon>
        <taxon>Bacillati</taxon>
        <taxon>Actinomycetota</taxon>
        <taxon>Actinomycetes</taxon>
        <taxon>Micrococcales</taxon>
        <taxon>Microbacteriaceae</taxon>
        <taxon>Agromyces</taxon>
    </lineage>
</organism>
<proteinExistence type="predicted"/>
<sequence length="263" mass="28548">MAKRITLSPGALHLMKGQLELNDIPVPSAITRGLELLQIATEHDTPPTGSVLKLTDAQARARVDTLAARSHFWTLGPGGGRGLGAAVQEFQGQVLREVHEAVRPDLDRIVEDLRPKFAELAEPLVVAAQEFRFTSRTSSDQVIDRADENASTAWRATRDALAAIAPIVQLRKAISETFDVSPTRDEFDGPIPTMGGAGQVVDYSVCFAEGDNWSTTGRYYLHERIDGAIDWLALAAGGLRLNTPTEVHEKLIAAGVVSRPFTF</sequence>
<dbReference type="Proteomes" id="UP001260072">
    <property type="component" value="Unassembled WGS sequence"/>
</dbReference>
<dbReference type="RefSeq" id="WP_310520494.1">
    <property type="nucleotide sequence ID" value="NZ_BAABBS010000002.1"/>
</dbReference>
<gene>
    <name evidence="1" type="ORF">RH861_07510</name>
</gene>
<accession>A0ABU1FJG3</accession>
<evidence type="ECO:0000313" key="2">
    <source>
        <dbReference type="Proteomes" id="UP001260072"/>
    </source>
</evidence>
<evidence type="ECO:0000313" key="1">
    <source>
        <dbReference type="EMBL" id="MDR5691910.1"/>
    </source>
</evidence>
<dbReference type="EMBL" id="JAVKGS010000002">
    <property type="protein sequence ID" value="MDR5691910.1"/>
    <property type="molecule type" value="Genomic_DNA"/>
</dbReference>
<comment type="caution">
    <text evidence="1">The sequence shown here is derived from an EMBL/GenBank/DDBJ whole genome shotgun (WGS) entry which is preliminary data.</text>
</comment>
<keyword evidence="2" id="KW-1185">Reference proteome</keyword>